<evidence type="ECO:0000256" key="1">
    <source>
        <dbReference type="SAM" id="MobiDB-lite"/>
    </source>
</evidence>
<proteinExistence type="predicted"/>
<gene>
    <name evidence="2" type="ORF">CSIM01_12853</name>
</gene>
<feature type="region of interest" description="Disordered" evidence="1">
    <location>
        <begin position="1"/>
        <end position="32"/>
    </location>
</feature>
<dbReference type="OrthoDB" id="4810802at2759"/>
<evidence type="ECO:0000313" key="2">
    <source>
        <dbReference type="EMBL" id="KXH34771.1"/>
    </source>
</evidence>
<dbReference type="Proteomes" id="UP000070328">
    <property type="component" value="Unassembled WGS sequence"/>
</dbReference>
<dbReference type="AlphaFoldDB" id="A0A135SFW0"/>
<name>A0A135SFW0_9PEZI</name>
<reference evidence="2 3" key="1">
    <citation type="submission" date="2014-02" db="EMBL/GenBank/DDBJ databases">
        <title>The genome sequence of Colletotrichum simmondsii CBS122122.</title>
        <authorList>
            <person name="Baroncelli R."/>
            <person name="Thon M.R."/>
        </authorList>
    </citation>
    <scope>NUCLEOTIDE SEQUENCE [LARGE SCALE GENOMIC DNA]</scope>
    <source>
        <strain evidence="2 3">CBS122122</strain>
    </source>
</reference>
<keyword evidence="3" id="KW-1185">Reference proteome</keyword>
<sequence length="282" mass="32091">MSNSSDPKTIASMEMDEPSVPLDHPSEAAEDQIAVEDMSGKQFRNFRRKQQWDAERLARRANKNRERKRQLSGLQAQLPSSVQPEVRPFLKTTKAMVLLTGTIKQAFSVGLKFTDEDFLPNDKAESLVEALCLQGTHSIDSIRIQAFVTRLFRSTRSHRFGYILNDDVHEMKKQGFYQTVADEIKAKGIVGGGLTPSSHKIDVSPKACQAMHELFVNGRKAYLRDLVESDEIKEGVYTKKMKELIEAVDHWMRYLDKYQEERQGGVAEDDEMFTVFNDVALS</sequence>
<dbReference type="EMBL" id="JFBX01000575">
    <property type="protein sequence ID" value="KXH34771.1"/>
    <property type="molecule type" value="Genomic_DNA"/>
</dbReference>
<comment type="caution">
    <text evidence="2">The sequence shown here is derived from an EMBL/GenBank/DDBJ whole genome shotgun (WGS) entry which is preliminary data.</text>
</comment>
<accession>A0A135SFW0</accession>
<organism evidence="2 3">
    <name type="scientific">Colletotrichum simmondsii</name>
    <dbReference type="NCBI Taxonomy" id="703756"/>
    <lineage>
        <taxon>Eukaryota</taxon>
        <taxon>Fungi</taxon>
        <taxon>Dikarya</taxon>
        <taxon>Ascomycota</taxon>
        <taxon>Pezizomycotina</taxon>
        <taxon>Sordariomycetes</taxon>
        <taxon>Hypocreomycetidae</taxon>
        <taxon>Glomerellales</taxon>
        <taxon>Glomerellaceae</taxon>
        <taxon>Colletotrichum</taxon>
        <taxon>Colletotrichum acutatum species complex</taxon>
    </lineage>
</organism>
<protein>
    <submittedName>
        <fullName evidence="2">Uncharacterized protein</fullName>
    </submittedName>
</protein>
<evidence type="ECO:0000313" key="3">
    <source>
        <dbReference type="Proteomes" id="UP000070328"/>
    </source>
</evidence>